<gene>
    <name evidence="1" type="ORF">ACFQ1E_17270</name>
</gene>
<comment type="caution">
    <text evidence="1">The sequence shown here is derived from an EMBL/GenBank/DDBJ whole genome shotgun (WGS) entry which is preliminary data.</text>
</comment>
<sequence>MSKALKIAGFVLAVAAAIPTGGTSLLAATGIGAVAASALVLGVNFAAAMTASGPSVQGQQTQWRADINAGVPIVFGRTLVGGDLRYKKSHGKNNKYDTIVTVLSGCGPVNAIAATYADKKAVSYSGAAATGELNGRLWSDFQLGACPEASQLSTGIGTPPGWSSAHKLSGYAAVMDTFEFDGKGENTFTQIPAMARLMEGVKGYSARDDSTFDGGSGTQRWDDETTWAYTENPFDLAATYAIGWHQGPDDVRVGGVGMNISAIDRASFADAAAVADYNGWVAGGQVTSRDGKWEVLKALCQAGGGEPVRQGALLSCIVEQPRVALATITSADVIGECSIATSQPRRDRLNGIVPRYRSEDHFWEIVPASLVKNEDWIAEDGGERTRELDMPLVQCPAGEQPAQAAQVAAYHLARGREAGPIVLPLRLRWMGFRAGDCLQVANEPFFGWLAGKKVLVLRRRLDAEAASIVLTLRTETDSKHAWALAQTGTAAPVTDLPEFELSPPEAGEWTVDGATIEGDGSAIPALVFEGAVPDGVPTGVVFSIYQGEAAPVDPADWEIAAVMPPTTTRFVYTSVGAGLPYVASVQYRYAIGISERLVLGPVTTGVLAGTTAAPFAALGGELLTYGGEYITFGG</sequence>
<name>A0ABW3HF05_9SPHN</name>
<dbReference type="EMBL" id="JBHTJG010000010">
    <property type="protein sequence ID" value="MFD0948097.1"/>
    <property type="molecule type" value="Genomic_DNA"/>
</dbReference>
<reference evidence="2" key="1">
    <citation type="journal article" date="2019" name="Int. J. Syst. Evol. Microbiol.">
        <title>The Global Catalogue of Microorganisms (GCM) 10K type strain sequencing project: providing services to taxonomists for standard genome sequencing and annotation.</title>
        <authorList>
            <consortium name="The Broad Institute Genomics Platform"/>
            <consortium name="The Broad Institute Genome Sequencing Center for Infectious Disease"/>
            <person name="Wu L."/>
            <person name="Ma J."/>
        </authorList>
    </citation>
    <scope>NUCLEOTIDE SEQUENCE [LARGE SCALE GENOMIC DNA]</scope>
    <source>
        <strain evidence="2">CCUG 62982</strain>
    </source>
</reference>
<evidence type="ECO:0008006" key="3">
    <source>
        <dbReference type="Google" id="ProtNLM"/>
    </source>
</evidence>
<organism evidence="1 2">
    <name type="scientific">Sphingomonas canadensis</name>
    <dbReference type="NCBI Taxonomy" id="1219257"/>
    <lineage>
        <taxon>Bacteria</taxon>
        <taxon>Pseudomonadati</taxon>
        <taxon>Pseudomonadota</taxon>
        <taxon>Alphaproteobacteria</taxon>
        <taxon>Sphingomonadales</taxon>
        <taxon>Sphingomonadaceae</taxon>
        <taxon>Sphingomonas</taxon>
    </lineage>
</organism>
<evidence type="ECO:0000313" key="1">
    <source>
        <dbReference type="EMBL" id="MFD0948097.1"/>
    </source>
</evidence>
<dbReference type="RefSeq" id="WP_264945924.1">
    <property type="nucleotide sequence ID" value="NZ_JAPDRA010000010.1"/>
</dbReference>
<keyword evidence="2" id="KW-1185">Reference proteome</keyword>
<dbReference type="Proteomes" id="UP001596977">
    <property type="component" value="Unassembled WGS sequence"/>
</dbReference>
<protein>
    <recommendedName>
        <fullName evidence="3">Tip attachment protein J domain-containing protein</fullName>
    </recommendedName>
</protein>
<accession>A0ABW3HF05</accession>
<evidence type="ECO:0000313" key="2">
    <source>
        <dbReference type="Proteomes" id="UP001596977"/>
    </source>
</evidence>
<proteinExistence type="predicted"/>